<keyword evidence="6" id="KW-1185">Reference proteome</keyword>
<dbReference type="InterPro" id="IPR018490">
    <property type="entry name" value="cNMP-bd_dom_sf"/>
</dbReference>
<dbReference type="InterPro" id="IPR000595">
    <property type="entry name" value="cNMP-bd_dom"/>
</dbReference>
<dbReference type="PANTHER" id="PTHR43065">
    <property type="entry name" value="SENSOR HISTIDINE KINASE"/>
    <property type="match status" value="1"/>
</dbReference>
<dbReference type="RefSeq" id="WP_121988503.1">
    <property type="nucleotide sequence ID" value="NZ_OUNR01000001.1"/>
</dbReference>
<comment type="catalytic activity">
    <reaction evidence="1">
        <text>ATP + protein L-histidine = ADP + protein N-phospho-L-histidine.</text>
        <dbReference type="EC" id="2.7.13.3"/>
    </reaction>
</comment>
<sequence length="467" mass="51885">MNIDALRYIPLFAELSPEESRCVELGEEIVVPAGEVIARKGDVGTFFDVVLEGEVRITLTHESREVATIVKTSGWFFGEVELVMDVPCLVDVCARTSCRLLRFSKEHFSALLRLCPAVAKEILRTLAVRLRALESFSQQREKLVSLGTMAAGLAHELNNPAAAARRAASELHTVAGRLPSLACRLNKQQLSATQSDAVAHILREMTSRVGLTIALDPLTRNDREAEVLEWLEQHRIADAWKLVSDLVNAGLDRDWLEDVGQRVPQEAIGDVLGWIAGILSLQELTQQVEQSTVRIAELVDAVKAYSYEGRAPLRDIDIHEGLESTLTMLSHKLKGITVQREYDRSLPLIPAYGNELNQVWTNLIDNAIDAVNGKGEVRIHTRREDHQLVVEIHDNGPGIPEDIQPHLFEPFFTTKEIGKGTGLGLIISYRIVALRHGGTIDFESKPGHTMFCIRLPMTRNTAADQAR</sequence>
<dbReference type="SUPFAM" id="SSF55874">
    <property type="entry name" value="ATPase domain of HSP90 chaperone/DNA topoisomerase II/histidine kinase"/>
    <property type="match status" value="1"/>
</dbReference>
<dbReference type="PROSITE" id="PS50042">
    <property type="entry name" value="CNMP_BINDING_3"/>
    <property type="match status" value="1"/>
</dbReference>
<dbReference type="Gene3D" id="3.30.565.10">
    <property type="entry name" value="Histidine kinase-like ATPase, C-terminal domain"/>
    <property type="match status" value="1"/>
</dbReference>
<dbReference type="InterPro" id="IPR004358">
    <property type="entry name" value="Sig_transdc_His_kin-like_C"/>
</dbReference>
<dbReference type="Proteomes" id="UP000248168">
    <property type="component" value="Unassembled WGS sequence"/>
</dbReference>
<dbReference type="InParanoid" id="A0A330L2X1"/>
<reference evidence="6" key="1">
    <citation type="submission" date="2018-04" db="EMBL/GenBank/DDBJ databases">
        <authorList>
            <person name="Lucker S."/>
            <person name="Sakoula D."/>
        </authorList>
    </citation>
    <scope>NUCLEOTIDE SEQUENCE [LARGE SCALE GENOMIC DNA]</scope>
</reference>
<dbReference type="EC" id="2.7.13.3" evidence="2"/>
<dbReference type="InterPro" id="IPR003594">
    <property type="entry name" value="HATPase_dom"/>
</dbReference>
<dbReference type="Pfam" id="PF00027">
    <property type="entry name" value="cNMP_binding"/>
    <property type="match status" value="1"/>
</dbReference>
<dbReference type="AlphaFoldDB" id="A0A330L2X1"/>
<dbReference type="Gene3D" id="2.60.120.10">
    <property type="entry name" value="Jelly Rolls"/>
    <property type="match status" value="1"/>
</dbReference>
<evidence type="ECO:0000313" key="6">
    <source>
        <dbReference type="Proteomes" id="UP000248168"/>
    </source>
</evidence>
<dbReference type="GO" id="GO:0004673">
    <property type="term" value="F:protein histidine kinase activity"/>
    <property type="evidence" value="ECO:0007669"/>
    <property type="project" value="UniProtKB-EC"/>
</dbReference>
<proteinExistence type="predicted"/>
<protein>
    <recommendedName>
        <fullName evidence="2">histidine kinase</fullName>
        <ecNumber evidence="2">2.7.13.3</ecNumber>
    </recommendedName>
</protein>
<gene>
    <name evidence="5" type="ORF">NITLEN_11166</name>
</gene>
<feature type="domain" description="Histidine kinase" evidence="4">
    <location>
        <begin position="282"/>
        <end position="459"/>
    </location>
</feature>
<dbReference type="SUPFAM" id="SSF51206">
    <property type="entry name" value="cAMP-binding domain-like"/>
    <property type="match status" value="1"/>
</dbReference>
<evidence type="ECO:0000313" key="5">
    <source>
        <dbReference type="EMBL" id="SPP64080.1"/>
    </source>
</evidence>
<dbReference type="PRINTS" id="PR00344">
    <property type="entry name" value="BCTRLSENSOR"/>
</dbReference>
<dbReference type="PROSITE" id="PS50109">
    <property type="entry name" value="HIS_KIN"/>
    <property type="match status" value="1"/>
</dbReference>
<evidence type="ECO:0000256" key="1">
    <source>
        <dbReference type="ARBA" id="ARBA00000085"/>
    </source>
</evidence>
<evidence type="ECO:0000259" key="4">
    <source>
        <dbReference type="PROSITE" id="PS50109"/>
    </source>
</evidence>
<evidence type="ECO:0000256" key="2">
    <source>
        <dbReference type="ARBA" id="ARBA00012438"/>
    </source>
</evidence>
<name>A0A330L2X1_9BACT</name>
<dbReference type="InterPro" id="IPR005467">
    <property type="entry name" value="His_kinase_dom"/>
</dbReference>
<dbReference type="EMBL" id="OUNR01000001">
    <property type="protein sequence ID" value="SPP64080.1"/>
    <property type="molecule type" value="Genomic_DNA"/>
</dbReference>
<dbReference type="CDD" id="cd00038">
    <property type="entry name" value="CAP_ED"/>
    <property type="match status" value="1"/>
</dbReference>
<organism evidence="5 6">
    <name type="scientific">Nitrospira lenta</name>
    <dbReference type="NCBI Taxonomy" id="1436998"/>
    <lineage>
        <taxon>Bacteria</taxon>
        <taxon>Pseudomonadati</taxon>
        <taxon>Nitrospirota</taxon>
        <taxon>Nitrospiria</taxon>
        <taxon>Nitrospirales</taxon>
        <taxon>Nitrospiraceae</taxon>
        <taxon>Nitrospira</taxon>
    </lineage>
</organism>
<dbReference type="Gene3D" id="1.10.287.130">
    <property type="match status" value="1"/>
</dbReference>
<feature type="domain" description="Cyclic nucleotide-binding" evidence="3">
    <location>
        <begin position="25"/>
        <end position="129"/>
    </location>
</feature>
<accession>A0A330L2X1</accession>
<dbReference type="InterPro" id="IPR014710">
    <property type="entry name" value="RmlC-like_jellyroll"/>
</dbReference>
<dbReference type="SMART" id="SM00387">
    <property type="entry name" value="HATPase_c"/>
    <property type="match status" value="1"/>
</dbReference>
<dbReference type="Pfam" id="PF02518">
    <property type="entry name" value="HATPase_c"/>
    <property type="match status" value="1"/>
</dbReference>
<dbReference type="SMART" id="SM00100">
    <property type="entry name" value="cNMP"/>
    <property type="match status" value="1"/>
</dbReference>
<dbReference type="PANTHER" id="PTHR43065:SF48">
    <property type="entry name" value="HISTIDINE KINASE"/>
    <property type="match status" value="1"/>
</dbReference>
<dbReference type="InterPro" id="IPR036890">
    <property type="entry name" value="HATPase_C_sf"/>
</dbReference>
<evidence type="ECO:0000259" key="3">
    <source>
        <dbReference type="PROSITE" id="PS50042"/>
    </source>
</evidence>
<dbReference type="OrthoDB" id="9773246at2"/>